<reference evidence="2" key="1">
    <citation type="journal article" date="2022" name="Mol. Ecol. Resour.">
        <title>The genomes of chicory, endive, great burdock and yacon provide insights into Asteraceae palaeo-polyploidization history and plant inulin production.</title>
        <authorList>
            <person name="Fan W."/>
            <person name="Wang S."/>
            <person name="Wang H."/>
            <person name="Wang A."/>
            <person name="Jiang F."/>
            <person name="Liu H."/>
            <person name="Zhao H."/>
            <person name="Xu D."/>
            <person name="Zhang Y."/>
        </authorList>
    </citation>
    <scope>NUCLEOTIDE SEQUENCE [LARGE SCALE GENOMIC DNA]</scope>
    <source>
        <strain evidence="2">cv. Yunnan</strain>
    </source>
</reference>
<gene>
    <name evidence="1" type="ORF">L1987_60651</name>
</gene>
<dbReference type="EMBL" id="CM042037">
    <property type="protein sequence ID" value="KAI3742952.1"/>
    <property type="molecule type" value="Genomic_DNA"/>
</dbReference>
<protein>
    <submittedName>
        <fullName evidence="1">Uncharacterized protein</fullName>
    </submittedName>
</protein>
<comment type="caution">
    <text evidence="1">The sequence shown here is derived from an EMBL/GenBank/DDBJ whole genome shotgun (WGS) entry which is preliminary data.</text>
</comment>
<accession>A0ACB9D8S1</accession>
<keyword evidence="2" id="KW-1185">Reference proteome</keyword>
<sequence>MKSGSLVVDYGHRAIVAIRTTGAVPLLRQNEMARRGNGRRGGRIGGRNGGRGRIPARQEHSEEGSVYTEPEVSVHGTEQTQVTEQPFTFEPEVRAAIAREFSELMKNSLPSLLAEALKKVSGEGGSSAATGAQNNETDNAPPARGCDYKSFKACDPRS</sequence>
<organism evidence="1 2">
    <name type="scientific">Smallanthus sonchifolius</name>
    <dbReference type="NCBI Taxonomy" id="185202"/>
    <lineage>
        <taxon>Eukaryota</taxon>
        <taxon>Viridiplantae</taxon>
        <taxon>Streptophyta</taxon>
        <taxon>Embryophyta</taxon>
        <taxon>Tracheophyta</taxon>
        <taxon>Spermatophyta</taxon>
        <taxon>Magnoliopsida</taxon>
        <taxon>eudicotyledons</taxon>
        <taxon>Gunneridae</taxon>
        <taxon>Pentapetalae</taxon>
        <taxon>asterids</taxon>
        <taxon>campanulids</taxon>
        <taxon>Asterales</taxon>
        <taxon>Asteraceae</taxon>
        <taxon>Asteroideae</taxon>
        <taxon>Heliantheae alliance</taxon>
        <taxon>Millerieae</taxon>
        <taxon>Smallanthus</taxon>
    </lineage>
</organism>
<proteinExistence type="predicted"/>
<name>A0ACB9D8S1_9ASTR</name>
<evidence type="ECO:0000313" key="2">
    <source>
        <dbReference type="Proteomes" id="UP001056120"/>
    </source>
</evidence>
<evidence type="ECO:0000313" key="1">
    <source>
        <dbReference type="EMBL" id="KAI3742952.1"/>
    </source>
</evidence>
<reference evidence="1 2" key="2">
    <citation type="journal article" date="2022" name="Mol. Ecol. Resour.">
        <title>The genomes of chicory, endive, great burdock and yacon provide insights into Asteraceae paleo-polyploidization history and plant inulin production.</title>
        <authorList>
            <person name="Fan W."/>
            <person name="Wang S."/>
            <person name="Wang H."/>
            <person name="Wang A."/>
            <person name="Jiang F."/>
            <person name="Liu H."/>
            <person name="Zhao H."/>
            <person name="Xu D."/>
            <person name="Zhang Y."/>
        </authorList>
    </citation>
    <scope>NUCLEOTIDE SEQUENCE [LARGE SCALE GENOMIC DNA]</scope>
    <source>
        <strain evidence="2">cv. Yunnan</strain>
        <tissue evidence="1">Leaves</tissue>
    </source>
</reference>
<dbReference type="Proteomes" id="UP001056120">
    <property type="component" value="Linkage Group LG20"/>
</dbReference>